<organism evidence="2 3">
    <name type="scientific">Gemmiger gallinarum</name>
    <dbReference type="NCBI Taxonomy" id="2779354"/>
    <lineage>
        <taxon>Bacteria</taxon>
        <taxon>Bacillati</taxon>
        <taxon>Bacillota</taxon>
        <taxon>Clostridia</taxon>
        <taxon>Eubacteriales</taxon>
        <taxon>Gemmiger</taxon>
    </lineage>
</organism>
<evidence type="ECO:0000313" key="2">
    <source>
        <dbReference type="EMBL" id="MBE5038510.1"/>
    </source>
</evidence>
<feature type="transmembrane region" description="Helical" evidence="1">
    <location>
        <begin position="628"/>
        <end position="646"/>
    </location>
</feature>
<dbReference type="RefSeq" id="WP_193502712.1">
    <property type="nucleotide sequence ID" value="NZ_JADCKC010000003.1"/>
</dbReference>
<feature type="transmembrane region" description="Helical" evidence="1">
    <location>
        <begin position="63"/>
        <end position="84"/>
    </location>
</feature>
<dbReference type="EMBL" id="JADCKC010000003">
    <property type="protein sequence ID" value="MBE5038510.1"/>
    <property type="molecule type" value="Genomic_DNA"/>
</dbReference>
<keyword evidence="1" id="KW-1133">Transmembrane helix</keyword>
<proteinExistence type="predicted"/>
<feature type="transmembrane region" description="Helical" evidence="1">
    <location>
        <begin position="579"/>
        <end position="598"/>
    </location>
</feature>
<feature type="transmembrane region" description="Helical" evidence="1">
    <location>
        <begin position="666"/>
        <end position="687"/>
    </location>
</feature>
<name>A0ABR9R5S7_9FIRM</name>
<keyword evidence="3" id="KW-1185">Reference proteome</keyword>
<reference evidence="2 3" key="1">
    <citation type="submission" date="2020-10" db="EMBL/GenBank/DDBJ databases">
        <title>ChiBAC.</title>
        <authorList>
            <person name="Zenner C."/>
            <person name="Hitch T.C.A."/>
            <person name="Clavel T."/>
        </authorList>
    </citation>
    <scope>NUCLEOTIDE SEQUENCE [LARGE SCALE GENOMIC DNA]</scope>
    <source>
        <strain evidence="2 3">DSM 109015</strain>
    </source>
</reference>
<feature type="transmembrane region" description="Helical" evidence="1">
    <location>
        <begin position="765"/>
        <end position="785"/>
    </location>
</feature>
<feature type="transmembrane region" description="Helical" evidence="1">
    <location>
        <begin position="728"/>
        <end position="744"/>
    </location>
</feature>
<feature type="transmembrane region" description="Helical" evidence="1">
    <location>
        <begin position="496"/>
        <end position="517"/>
    </location>
</feature>
<protein>
    <recommendedName>
        <fullName evidence="4">Glycosyltransferase RgtA/B/C/D-like domain-containing protein</fullName>
    </recommendedName>
</protein>
<accession>A0ABR9R5S7</accession>
<feature type="transmembrane region" description="Helical" evidence="1">
    <location>
        <begin position="96"/>
        <end position="119"/>
    </location>
</feature>
<evidence type="ECO:0000256" key="1">
    <source>
        <dbReference type="SAM" id="Phobius"/>
    </source>
</evidence>
<dbReference type="Proteomes" id="UP000768567">
    <property type="component" value="Unassembled WGS sequence"/>
</dbReference>
<feature type="transmembrane region" description="Helical" evidence="1">
    <location>
        <begin position="470"/>
        <end position="490"/>
    </location>
</feature>
<evidence type="ECO:0008006" key="4">
    <source>
        <dbReference type="Google" id="ProtNLM"/>
    </source>
</evidence>
<feature type="transmembrane region" description="Helical" evidence="1">
    <location>
        <begin position="439"/>
        <end position="458"/>
    </location>
</feature>
<gene>
    <name evidence="2" type="ORF">INF35_12000</name>
</gene>
<feature type="transmembrane region" description="Helical" evidence="1">
    <location>
        <begin position="699"/>
        <end position="722"/>
    </location>
</feature>
<keyword evidence="1" id="KW-0472">Membrane</keyword>
<feature type="transmembrane region" description="Helical" evidence="1">
    <location>
        <begin position="264"/>
        <end position="281"/>
    </location>
</feature>
<feature type="transmembrane region" description="Helical" evidence="1">
    <location>
        <begin position="411"/>
        <end position="427"/>
    </location>
</feature>
<keyword evidence="1" id="KW-0812">Transmembrane</keyword>
<feature type="transmembrane region" description="Helical" evidence="1">
    <location>
        <begin position="529"/>
        <end position="559"/>
    </location>
</feature>
<evidence type="ECO:0000313" key="3">
    <source>
        <dbReference type="Proteomes" id="UP000768567"/>
    </source>
</evidence>
<comment type="caution">
    <text evidence="2">The sequence shown here is derived from an EMBL/GenBank/DDBJ whole genome shotgun (WGS) entry which is preliminary data.</text>
</comment>
<sequence length="808" mass="89551">MPFIALLATAALCLGFALLPCPVQNRPPARRDLGIAAAVLAGVWVWAFLFFGRPGLFVDFGLFRLCALGAAAAWVSACVCGFRLRKALPRHVRRLGVAALLVFTALGFEIFLGNVQYFATHDYVPIQLFDYLESDVERGDNGEVILSGNSAELRFADINQPLYNLQLEGLTFLYDGEYPDRQDPLFTIQVTAADEANAQGLAGGSWDVAWKSSRSWSRVLDFSGKISWLTLSAAPYDGEYIWHSFHYSLTGIAANAPQPFRFSLLRFAVVALVLLAGWALRPSGSLWNRRYFDAPGRFRPCVAGLILAFSLAAALVPFADPINSGVATSYYNVNNWDGVSNVYFTKHINDWQKDASSQLGALAHSLLNGRLDLELDPPEALVAMDNPYDTVARAAQAPDALWDVAYYNGRYYVYFGVVPCLLFQLPFEAVTGTRDLPPCIGMIVMSIAAVFAAFGLVKQAARRWFPRISAAAYLIASSAVAGCTQLYYLLLRPSVYEYVILCGASFVLLALWQWMAAANTSDEHRGARLAHLVLGSLCMALVAGCRPQMEIFAFLALPIFWKQYVTDRRLFTRRGAVEFALFALPVLLVAAGLMWYNYARFGSPFDFGANYNLTSNDMTKRGLSLGRVAPALHYYLFAVPLLKAVFPYIHELRVNTNYIGQTISELIYGGIITTTPFLWVFALLPALRRRLSRLRLWGVVGWCLFSAVALSALDAMMAGILYRYLADFALPLLFAAALCWLALEQVLDDHRTEPAALRLTGLYRVAMPVTAAAGMVFCFCLLFAAEPWLRSQSPALYQTVSRLIQFWL</sequence>
<feature type="transmembrane region" description="Helical" evidence="1">
    <location>
        <begin position="33"/>
        <end position="51"/>
    </location>
</feature>